<feature type="chain" id="PRO_5025333066" evidence="1">
    <location>
        <begin position="28"/>
        <end position="688"/>
    </location>
</feature>
<dbReference type="NCBIfam" id="TIGR04183">
    <property type="entry name" value="Por_Secre_tail"/>
    <property type="match status" value="1"/>
</dbReference>
<dbReference type="Proteomes" id="UP000474777">
    <property type="component" value="Unassembled WGS sequence"/>
</dbReference>
<reference evidence="2 3" key="1">
    <citation type="submission" date="2020-02" db="EMBL/GenBank/DDBJ databases">
        <authorList>
            <person name="Kim M.K."/>
        </authorList>
    </citation>
    <scope>NUCLEOTIDE SEQUENCE [LARGE SCALE GENOMIC DNA]</scope>
    <source>
        <strain evidence="2 3">BT327</strain>
    </source>
</reference>
<dbReference type="AlphaFoldDB" id="A0A6B3M0P0"/>
<evidence type="ECO:0000256" key="1">
    <source>
        <dbReference type="SAM" id="SignalP"/>
    </source>
</evidence>
<feature type="signal peptide" evidence="1">
    <location>
        <begin position="1"/>
        <end position="27"/>
    </location>
</feature>
<comment type="caution">
    <text evidence="2">The sequence shown here is derived from an EMBL/GenBank/DDBJ whole genome shotgun (WGS) entry which is preliminary data.</text>
</comment>
<dbReference type="RefSeq" id="WP_163916714.1">
    <property type="nucleotide sequence ID" value="NZ_JAAGWD010000010.1"/>
</dbReference>
<sequence>MKDNLLTYLQKIAVVVAVLALPLALQAKGKTTTADNCHIIDFNQESTGLITATTTNAGVVDIVGQRRTSTGPIALGNHAAIFDTGMPTGDDDDLYTDDWGNVLIINQDRTNVPNDNQWGGVLELNFASVGPVTMYSLKALDIDEYEDWSWVKLYDGNGNELYSVQLQPLGNNSRQMVDLGGTEGVMMMRVYLDGTGEDFVGSGAIDDIMFCVEEPEPSNCFIADFNQESTGLIESTTTNAGDITILGRARTSTGPVALGNHAAIFDSGMPTGDDDDLYTDDWGNVLIINQDRTNVPNDNQWGGVLELDFSAFGPVTMYSLKALDIDEYEDWSWVVLYDGDGNELYRVQLQPLGNNSRQMVDLGGTKGVMMMKVYLDGTGEDFVGSGAIDDIMFCVEEPEPETCFVADFNQEESGLIESTTTNAGDIGLLGRRRTADGSIALGNHAAIFDTGMPTGDDTDLHTLDWGNALIINQDRTGEPNDNQWGGVMELDFSAFGPVTMYSLMALDIDEYEDWSWVKLYDGNGNELYSVQLQPLGNNSQQQVDLGGTSGVMLMKVYLDGTGEDFVGSGAIDDIHFCVDGNNASTALQAGSVSALKAEKMAGIEASAYPMPFTDRTTIEFRMADAQDYVVQLYDSKGQLVRELQAGTARAGQLVTVEVEGSHLADGLYFANIVGKAGIKKSVKLLHKK</sequence>
<dbReference type="InterPro" id="IPR026444">
    <property type="entry name" value="Secre_tail"/>
</dbReference>
<organism evidence="2 3">
    <name type="scientific">Pontibacter burrus</name>
    <dbReference type="NCBI Taxonomy" id="2704466"/>
    <lineage>
        <taxon>Bacteria</taxon>
        <taxon>Pseudomonadati</taxon>
        <taxon>Bacteroidota</taxon>
        <taxon>Cytophagia</taxon>
        <taxon>Cytophagales</taxon>
        <taxon>Hymenobacteraceae</taxon>
        <taxon>Pontibacter</taxon>
    </lineage>
</organism>
<dbReference type="EMBL" id="JAAGWD010000010">
    <property type="protein sequence ID" value="NEM99510.1"/>
    <property type="molecule type" value="Genomic_DNA"/>
</dbReference>
<name>A0A6B3M0P0_9BACT</name>
<keyword evidence="3" id="KW-1185">Reference proteome</keyword>
<keyword evidence="1" id="KW-0732">Signal</keyword>
<proteinExistence type="predicted"/>
<evidence type="ECO:0000313" key="2">
    <source>
        <dbReference type="EMBL" id="NEM99510.1"/>
    </source>
</evidence>
<gene>
    <name evidence="2" type="ORF">GXP69_17570</name>
</gene>
<protein>
    <submittedName>
        <fullName evidence="2">T9SS type A sorting domain-containing protein</fullName>
    </submittedName>
</protein>
<evidence type="ECO:0000313" key="3">
    <source>
        <dbReference type="Proteomes" id="UP000474777"/>
    </source>
</evidence>
<accession>A0A6B3M0P0</accession>